<dbReference type="Proteomes" id="UP000005561">
    <property type="component" value="Unassembled WGS sequence"/>
</dbReference>
<accession>C6LIW5</accession>
<name>C6LIW5_9FIRM</name>
<gene>
    <name evidence="2" type="ORF">BRYFOR_08596</name>
</gene>
<dbReference type="STRING" id="168384.SAMN05660368_03028"/>
<dbReference type="AlphaFoldDB" id="C6LIW5"/>
<dbReference type="PANTHER" id="PTHR38730:SF1">
    <property type="entry name" value="SLL7028 PROTEIN"/>
    <property type="match status" value="1"/>
</dbReference>
<sequence>MRLAPAKKTLRKNKAYFTPAERRSETMNKESPKNIIQICSDIWELTQNRLAARFPFLRGMLLDFSFQPQYEESLPGTDGETIFYPPAYVIKAFQRDPENLEYTLLHMLFHCLYLHPFQNADGAGSDWQENCDITVARMLARAGFPAADAQTSPHPSGPVLARACDFSSADAQALLHADSHAFWRGSGTAARLAQIENTWKAIGQNHGFGISGAAGSVGSSAGKESEPLSVQEVQHRRFRRYLKRFAVPQEEMHTDTESFDYIPYMYGLQRYQNMPLIEHLEYRECRRLRELVIAIDTSASCTADTIRKFLEETYDILSDEENFSGKMNVYLLQCDCEVQSAVHIGCEKEWRDYLQTLSIHGRGGTDFRPVFSYVEKLRSQKLLKDLKGLLYFTDGDGIYPTKQTDYETAFIFLDEKENHQQVPGWAATFRLT</sequence>
<organism evidence="2 3">
    <name type="scientific">Marvinbryantia formatexigens DSM 14469</name>
    <dbReference type="NCBI Taxonomy" id="478749"/>
    <lineage>
        <taxon>Bacteria</taxon>
        <taxon>Bacillati</taxon>
        <taxon>Bacillota</taxon>
        <taxon>Clostridia</taxon>
        <taxon>Lachnospirales</taxon>
        <taxon>Lachnospiraceae</taxon>
        <taxon>Marvinbryantia</taxon>
    </lineage>
</organism>
<dbReference type="Pfam" id="PF09967">
    <property type="entry name" value="DUF2201"/>
    <property type="match status" value="1"/>
</dbReference>
<keyword evidence="3" id="KW-1185">Reference proteome</keyword>
<feature type="domain" description="VWA-like" evidence="1">
    <location>
        <begin position="291"/>
        <end position="428"/>
    </location>
</feature>
<evidence type="ECO:0000259" key="1">
    <source>
        <dbReference type="Pfam" id="PF09967"/>
    </source>
</evidence>
<reference evidence="2" key="1">
    <citation type="submission" date="2009-07" db="EMBL/GenBank/DDBJ databases">
        <authorList>
            <person name="Weinstock G."/>
            <person name="Sodergren E."/>
            <person name="Clifton S."/>
            <person name="Fulton L."/>
            <person name="Fulton B."/>
            <person name="Courtney L."/>
            <person name="Fronick C."/>
            <person name="Harrison M."/>
            <person name="Strong C."/>
            <person name="Farmer C."/>
            <person name="Delahaunty K."/>
            <person name="Markovic C."/>
            <person name="Hall O."/>
            <person name="Minx P."/>
            <person name="Tomlinson C."/>
            <person name="Mitreva M."/>
            <person name="Nelson J."/>
            <person name="Hou S."/>
            <person name="Wollam A."/>
            <person name="Pepin K.H."/>
            <person name="Johnson M."/>
            <person name="Bhonagiri V."/>
            <person name="Nash W.E."/>
            <person name="Warren W."/>
            <person name="Chinwalla A."/>
            <person name="Mardis E.R."/>
            <person name="Wilson R.K."/>
        </authorList>
    </citation>
    <scope>NUCLEOTIDE SEQUENCE [LARGE SCALE GENOMIC DNA]</scope>
    <source>
        <strain evidence="2">DSM 14469</strain>
    </source>
</reference>
<comment type="caution">
    <text evidence="2">The sequence shown here is derived from an EMBL/GenBank/DDBJ whole genome shotgun (WGS) entry which is preliminary data.</text>
</comment>
<evidence type="ECO:0000313" key="2">
    <source>
        <dbReference type="EMBL" id="EET59504.1"/>
    </source>
</evidence>
<protein>
    <recommendedName>
        <fullName evidence="1">VWA-like domain-containing protein</fullName>
    </recommendedName>
</protein>
<dbReference type="EMBL" id="ACCL02000018">
    <property type="protein sequence ID" value="EET59504.1"/>
    <property type="molecule type" value="Genomic_DNA"/>
</dbReference>
<evidence type="ECO:0000313" key="3">
    <source>
        <dbReference type="Proteomes" id="UP000005561"/>
    </source>
</evidence>
<dbReference type="eggNOG" id="COG3864">
    <property type="taxonomic scope" value="Bacteria"/>
</dbReference>
<proteinExistence type="predicted"/>
<dbReference type="PANTHER" id="PTHR38730">
    <property type="entry name" value="SLL7028 PROTEIN"/>
    <property type="match status" value="1"/>
</dbReference>
<dbReference type="InterPro" id="IPR018698">
    <property type="entry name" value="VWA-like_dom"/>
</dbReference>